<keyword evidence="2 3" id="KW-0326">Glycosidase</keyword>
<reference evidence="5 6" key="1">
    <citation type="submission" date="2020-08" db="EMBL/GenBank/DDBJ databases">
        <title>Genomic Encyclopedia of Type Strains, Phase IV (KMG-IV): sequencing the most valuable type-strain genomes for metagenomic binning, comparative biology and taxonomic classification.</title>
        <authorList>
            <person name="Goeker M."/>
        </authorList>
    </citation>
    <scope>NUCLEOTIDE SEQUENCE [LARGE SCALE GENOMIC DNA]</scope>
    <source>
        <strain evidence="5 6">DSM 26736</strain>
    </source>
</reference>
<proteinExistence type="inferred from homology"/>
<dbReference type="Gene3D" id="3.20.20.80">
    <property type="entry name" value="Glycosidases"/>
    <property type="match status" value="1"/>
</dbReference>
<comment type="caution">
    <text evidence="5">The sequence shown here is derived from an EMBL/GenBank/DDBJ whole genome shotgun (WGS) entry which is preliminary data.</text>
</comment>
<dbReference type="SUPFAM" id="SSF51445">
    <property type="entry name" value="(Trans)glycosidases"/>
    <property type="match status" value="1"/>
</dbReference>
<dbReference type="InterPro" id="IPR017853">
    <property type="entry name" value="GH"/>
</dbReference>
<evidence type="ECO:0000313" key="5">
    <source>
        <dbReference type="EMBL" id="MBB5712889.1"/>
    </source>
</evidence>
<sequence length="261" mass="29112">MTPDRISELRQLTDYARSRGAPVILDKHDYTWWPVQKQIDFWTKLAGNFPDDGSVILDLVNEPRGFDDPVVTNDWMQWIRDAKLVIAGLRANGINHPIALEYPQWSATFRFDKGEGAWKDCESAACAIDRDPGVLDPQKRTFINAHRYWDKGSSGTNKACDLTWGHTSGFDGFASQLRKRGLKAYITEAAFGSSSGVDQTCSDIGKDAIADIKANADVILGITWWGGGRIWPESYLFKIEPAKATRFTAPIPAYAQLLIGK</sequence>
<evidence type="ECO:0000256" key="3">
    <source>
        <dbReference type="RuleBase" id="RU361153"/>
    </source>
</evidence>
<evidence type="ECO:0000256" key="2">
    <source>
        <dbReference type="ARBA" id="ARBA00023295"/>
    </source>
</evidence>
<keyword evidence="1 3" id="KW-0378">Hydrolase</keyword>
<name>A0A840YT55_9SPHN</name>
<accession>A0A840YT55</accession>
<dbReference type="PROSITE" id="PS00659">
    <property type="entry name" value="GLYCOSYL_HYDROL_F5"/>
    <property type="match status" value="1"/>
</dbReference>
<feature type="domain" description="Glycoside hydrolase family 5" evidence="4">
    <location>
        <begin position="6"/>
        <end position="226"/>
    </location>
</feature>
<dbReference type="InterPro" id="IPR018087">
    <property type="entry name" value="Glyco_hydro_5_CS"/>
</dbReference>
<evidence type="ECO:0000256" key="1">
    <source>
        <dbReference type="ARBA" id="ARBA00022801"/>
    </source>
</evidence>
<dbReference type="Proteomes" id="UP000527143">
    <property type="component" value="Unassembled WGS sequence"/>
</dbReference>
<dbReference type="AlphaFoldDB" id="A0A840YT55"/>
<dbReference type="EMBL" id="JACIJF010000029">
    <property type="protein sequence ID" value="MBB5712889.1"/>
    <property type="molecule type" value="Genomic_DNA"/>
</dbReference>
<keyword evidence="6" id="KW-1185">Reference proteome</keyword>
<comment type="similarity">
    <text evidence="3">Belongs to the glycosyl hydrolase 5 (cellulase A) family.</text>
</comment>
<evidence type="ECO:0000259" key="4">
    <source>
        <dbReference type="Pfam" id="PF00150"/>
    </source>
</evidence>
<dbReference type="GO" id="GO:0004553">
    <property type="term" value="F:hydrolase activity, hydrolyzing O-glycosyl compounds"/>
    <property type="evidence" value="ECO:0007669"/>
    <property type="project" value="InterPro"/>
</dbReference>
<organism evidence="5 6">
    <name type="scientific">Sphingomonas xinjiangensis</name>
    <dbReference type="NCBI Taxonomy" id="643568"/>
    <lineage>
        <taxon>Bacteria</taxon>
        <taxon>Pseudomonadati</taxon>
        <taxon>Pseudomonadota</taxon>
        <taxon>Alphaproteobacteria</taxon>
        <taxon>Sphingomonadales</taxon>
        <taxon>Sphingomonadaceae</taxon>
        <taxon>Sphingomonas</taxon>
    </lineage>
</organism>
<dbReference type="Pfam" id="PF00150">
    <property type="entry name" value="Cellulase"/>
    <property type="match status" value="1"/>
</dbReference>
<evidence type="ECO:0000313" key="6">
    <source>
        <dbReference type="Proteomes" id="UP000527143"/>
    </source>
</evidence>
<dbReference type="GO" id="GO:0009251">
    <property type="term" value="P:glucan catabolic process"/>
    <property type="evidence" value="ECO:0007669"/>
    <property type="project" value="TreeGrafter"/>
</dbReference>
<dbReference type="PANTHER" id="PTHR34142">
    <property type="entry name" value="ENDO-BETA-1,4-GLUCANASE A"/>
    <property type="match status" value="1"/>
</dbReference>
<gene>
    <name evidence="5" type="ORF">FHT02_004150</name>
</gene>
<dbReference type="PANTHER" id="PTHR34142:SF1">
    <property type="entry name" value="GLYCOSIDE HYDROLASE FAMILY 5 DOMAIN-CONTAINING PROTEIN"/>
    <property type="match status" value="1"/>
</dbReference>
<dbReference type="InterPro" id="IPR001547">
    <property type="entry name" value="Glyco_hydro_5"/>
</dbReference>
<protein>
    <submittedName>
        <fullName evidence="5">Aryl-phospho-beta-D-glucosidase BglC (GH1 family)</fullName>
    </submittedName>
</protein>